<accession>K2I342</accession>
<dbReference type="AlphaFoldDB" id="K2I342"/>
<protein>
    <recommendedName>
        <fullName evidence="3">Outer membrane beta-barrel protein</fullName>
    </recommendedName>
</protein>
<dbReference type="STRING" id="1231392.OCGS_2637"/>
<reference evidence="1 2" key="1">
    <citation type="journal article" date="2012" name="J. Bacteriol.">
        <title>Draft Genome Sequence of Oceaniovalibus guishaninsula JLT2003T.</title>
        <authorList>
            <person name="Tang K."/>
            <person name="Liu K."/>
            <person name="Jiao N."/>
        </authorList>
    </citation>
    <scope>NUCLEOTIDE SEQUENCE [LARGE SCALE GENOMIC DNA]</scope>
    <source>
        <strain evidence="1 2">JLT2003</strain>
    </source>
</reference>
<evidence type="ECO:0000313" key="1">
    <source>
        <dbReference type="EMBL" id="EKE43300.1"/>
    </source>
</evidence>
<dbReference type="Proteomes" id="UP000006765">
    <property type="component" value="Unassembled WGS sequence"/>
</dbReference>
<organism evidence="1 2">
    <name type="scientific">Oceaniovalibus guishaninsula JLT2003</name>
    <dbReference type="NCBI Taxonomy" id="1231392"/>
    <lineage>
        <taxon>Bacteria</taxon>
        <taxon>Pseudomonadati</taxon>
        <taxon>Pseudomonadota</taxon>
        <taxon>Alphaproteobacteria</taxon>
        <taxon>Rhodobacterales</taxon>
        <taxon>Roseobacteraceae</taxon>
        <taxon>Oceaniovalibus</taxon>
    </lineage>
</organism>
<sequence length="429" mass="46084">MTQPSDRPRLRRALSAIGGAGLILGAGAVAAQDTGRLLSFGTRFGLVADDNLALDPDSKGTTLEAVTGLDFELLYSTPLQTFALSGDVGLRALDNPEESNRDDFVATPTLRLAYERTVPDSRIGVTGFVRRSRVAFLDPLEGGLDDPLVLDDLDDRGERGTRLAFGLGTELELRRRAPIGITLSAGLDGQRYSDTTDTSTLTDETRVRAGVGLRFVLTPTRQATLGLDYSSFDDEGRDEGRRDTYALNAGISQRLRTGAVGLDLGATSTEDGERYSIRIERSLTLPLWSIAGELGATQSVDGDLFTTGALSVTRDLPTGSLSADLRRSVQSGSDDEERDITAASLGYSHQVNALTSANFDLSYIASDPTGDGAASESFGSVGVGLQRRLTEDWRLDMALRHRISDEGTEDTATGNTISVNLRRGFEFRF</sequence>
<proteinExistence type="predicted"/>
<dbReference type="OrthoDB" id="7756354at2"/>
<comment type="caution">
    <text evidence="1">The sequence shown here is derived from an EMBL/GenBank/DDBJ whole genome shotgun (WGS) entry which is preliminary data.</text>
</comment>
<dbReference type="EMBL" id="AMGO01000067">
    <property type="protein sequence ID" value="EKE43300.1"/>
    <property type="molecule type" value="Genomic_DNA"/>
</dbReference>
<dbReference type="eggNOG" id="COG5338">
    <property type="taxonomic scope" value="Bacteria"/>
</dbReference>
<dbReference type="RefSeq" id="WP_007427789.1">
    <property type="nucleotide sequence ID" value="NZ_AMGO01000067.1"/>
</dbReference>
<evidence type="ECO:0000313" key="2">
    <source>
        <dbReference type="Proteomes" id="UP000006765"/>
    </source>
</evidence>
<evidence type="ECO:0008006" key="3">
    <source>
        <dbReference type="Google" id="ProtNLM"/>
    </source>
</evidence>
<keyword evidence="2" id="KW-1185">Reference proteome</keyword>
<gene>
    <name evidence="1" type="ORF">OCGS_2637</name>
</gene>
<name>K2I342_9RHOB</name>